<dbReference type="Pfam" id="PF02518">
    <property type="entry name" value="HATPase_c"/>
    <property type="match status" value="1"/>
</dbReference>
<keyword evidence="6" id="KW-0902">Two-component regulatory system</keyword>
<dbReference type="CDD" id="cd16922">
    <property type="entry name" value="HATPase_EvgS-ArcB-TorS-like"/>
    <property type="match status" value="1"/>
</dbReference>
<dbReference type="InterPro" id="IPR001638">
    <property type="entry name" value="Solute-binding_3/MltF_N"/>
</dbReference>
<evidence type="ECO:0000256" key="3">
    <source>
        <dbReference type="ARBA" id="ARBA00022553"/>
    </source>
</evidence>
<dbReference type="PANTHER" id="PTHR43711:SF1">
    <property type="entry name" value="HISTIDINE KINASE 1"/>
    <property type="match status" value="1"/>
</dbReference>
<feature type="coiled-coil region" evidence="7">
    <location>
        <begin position="293"/>
        <end position="320"/>
    </location>
</feature>
<dbReference type="PRINTS" id="PR00344">
    <property type="entry name" value="BCTRLSENSOR"/>
</dbReference>
<dbReference type="InterPro" id="IPR036890">
    <property type="entry name" value="HATPase_C_sf"/>
</dbReference>
<dbReference type="InterPro" id="IPR003594">
    <property type="entry name" value="HATPase_dom"/>
</dbReference>
<dbReference type="Gene3D" id="1.10.287.130">
    <property type="match status" value="1"/>
</dbReference>
<keyword evidence="5" id="KW-0418">Kinase</keyword>
<accession>A0A2V4A242</accession>
<evidence type="ECO:0000313" key="10">
    <source>
        <dbReference type="EMBL" id="PXY02955.1"/>
    </source>
</evidence>
<dbReference type="InterPro" id="IPR005467">
    <property type="entry name" value="His_kinase_dom"/>
</dbReference>
<dbReference type="PANTHER" id="PTHR43711">
    <property type="entry name" value="TWO-COMPONENT HISTIDINE KINASE"/>
    <property type="match status" value="1"/>
</dbReference>
<dbReference type="FunFam" id="3.30.565.10:FF:000010">
    <property type="entry name" value="Sensor histidine kinase RcsC"/>
    <property type="match status" value="1"/>
</dbReference>
<dbReference type="OrthoDB" id="9796457at2"/>
<dbReference type="PROSITE" id="PS50109">
    <property type="entry name" value="HIS_KIN"/>
    <property type="match status" value="1"/>
</dbReference>
<dbReference type="InterPro" id="IPR050736">
    <property type="entry name" value="Sensor_HK_Regulatory"/>
</dbReference>
<dbReference type="Pfam" id="PF00512">
    <property type="entry name" value="HisKA"/>
    <property type="match status" value="1"/>
</dbReference>
<evidence type="ECO:0000256" key="6">
    <source>
        <dbReference type="ARBA" id="ARBA00023012"/>
    </source>
</evidence>
<evidence type="ECO:0000256" key="7">
    <source>
        <dbReference type="SAM" id="Coils"/>
    </source>
</evidence>
<keyword evidence="7" id="KW-0175">Coiled coil</keyword>
<keyword evidence="4" id="KW-0808">Transferase</keyword>
<keyword evidence="11" id="KW-1185">Reference proteome</keyword>
<dbReference type="SUPFAM" id="SSF53850">
    <property type="entry name" value="Periplasmic binding protein-like II"/>
    <property type="match status" value="1"/>
</dbReference>
<dbReference type="CDD" id="cd01007">
    <property type="entry name" value="PBP2_BvgS_HisK_like"/>
    <property type="match status" value="1"/>
</dbReference>
<dbReference type="SMART" id="SM00062">
    <property type="entry name" value="PBPb"/>
    <property type="match status" value="1"/>
</dbReference>
<keyword evidence="8" id="KW-1133">Transmembrane helix</keyword>
<dbReference type="InterPro" id="IPR003661">
    <property type="entry name" value="HisK_dim/P_dom"/>
</dbReference>
<comment type="caution">
    <text evidence="10">The sequence shown here is derived from an EMBL/GenBank/DDBJ whole genome shotgun (WGS) entry which is preliminary data.</text>
</comment>
<proteinExistence type="predicted"/>
<evidence type="ECO:0000256" key="8">
    <source>
        <dbReference type="SAM" id="Phobius"/>
    </source>
</evidence>
<dbReference type="RefSeq" id="WP_110359112.1">
    <property type="nucleotide sequence ID" value="NZ_QFLI01000001.1"/>
</dbReference>
<gene>
    <name evidence="10" type="ORF">DF185_02340</name>
</gene>
<name>A0A2V4A242_9BACT</name>
<keyword evidence="8" id="KW-0472">Membrane</keyword>
<evidence type="ECO:0000313" key="11">
    <source>
        <dbReference type="Proteomes" id="UP000248079"/>
    </source>
</evidence>
<dbReference type="PROSITE" id="PS51257">
    <property type="entry name" value="PROKAR_LIPOPROTEIN"/>
    <property type="match status" value="1"/>
</dbReference>
<organism evidence="10 11">
    <name type="scientific">Marinifilum breve</name>
    <dbReference type="NCBI Taxonomy" id="2184082"/>
    <lineage>
        <taxon>Bacteria</taxon>
        <taxon>Pseudomonadati</taxon>
        <taxon>Bacteroidota</taxon>
        <taxon>Bacteroidia</taxon>
        <taxon>Marinilabiliales</taxon>
        <taxon>Marinifilaceae</taxon>
    </lineage>
</organism>
<sequence>MGRKTHLFFLLLSFLIILSCSRKEYDILTYKERQWLEEHPNVSIAVSSVFPPFQYTDEEGKSIGISIDILSLLETKLDYKFKKVLYSNWKEILQAGYNKNVDVILEIQETPDRRKHFFFTEPFISIPHVIFMRNDAPEEVQLGDLENVDVGVVDNYAIQEHLKVMYPEINLVPFKSDLECLLKLSAKKIDVIITQQGYGIQIIHNQLIPNIKIVGDAGYDNKLGFAIRNDQPMLARIISKGLSKISPKEQSQIYNHYIQINSRPFWQKTVFWGSLVTILSALAFGLFFMWVWNKTLRKSVAKQTKELKKAKEKAEESNTLKSSFLANMSHEIRTPLNAIQGFSELLTSKDLNQEKTDLFANIIRTNCNDLTHLIDEILDLSIIESGQINLNHKEFNVVKLIKNLVEIQTQNIPKKKKDLEIRFVNQLNTDVFIITADQLRIKQIFNNLIENAIKFTESGTITVYASYNNDSELIFCVEDTGIGIEPSSLNYIFDRFRKIEIDTTVLYRGSGLGLNICKKLLQIMDGQIWVKSTYGEGSSFYFTLPIR</sequence>
<evidence type="ECO:0000256" key="1">
    <source>
        <dbReference type="ARBA" id="ARBA00000085"/>
    </source>
</evidence>
<evidence type="ECO:0000259" key="9">
    <source>
        <dbReference type="PROSITE" id="PS50109"/>
    </source>
</evidence>
<dbReference type="Pfam" id="PF00497">
    <property type="entry name" value="SBP_bac_3"/>
    <property type="match status" value="1"/>
</dbReference>
<reference evidence="10 11" key="1">
    <citation type="submission" date="2018-05" db="EMBL/GenBank/DDBJ databases">
        <title>Marinifilum breve JC075T sp. nov., a marine bacterium isolated from Yongle Blue Hole in the South China Sea.</title>
        <authorList>
            <person name="Fu T."/>
        </authorList>
    </citation>
    <scope>NUCLEOTIDE SEQUENCE [LARGE SCALE GENOMIC DNA]</scope>
    <source>
        <strain evidence="10 11">JC075</strain>
    </source>
</reference>
<dbReference type="SMART" id="SM00388">
    <property type="entry name" value="HisKA"/>
    <property type="match status" value="1"/>
</dbReference>
<dbReference type="CDD" id="cd00082">
    <property type="entry name" value="HisKA"/>
    <property type="match status" value="1"/>
</dbReference>
<keyword evidence="8" id="KW-0812">Transmembrane</keyword>
<dbReference type="SUPFAM" id="SSF47384">
    <property type="entry name" value="Homodimeric domain of signal transducing histidine kinase"/>
    <property type="match status" value="1"/>
</dbReference>
<feature type="domain" description="Histidine kinase" evidence="9">
    <location>
        <begin position="327"/>
        <end position="547"/>
    </location>
</feature>
<dbReference type="GO" id="GO:0000155">
    <property type="term" value="F:phosphorelay sensor kinase activity"/>
    <property type="evidence" value="ECO:0007669"/>
    <property type="project" value="InterPro"/>
</dbReference>
<evidence type="ECO:0000256" key="4">
    <source>
        <dbReference type="ARBA" id="ARBA00022679"/>
    </source>
</evidence>
<dbReference type="Proteomes" id="UP000248079">
    <property type="component" value="Unassembled WGS sequence"/>
</dbReference>
<dbReference type="AlphaFoldDB" id="A0A2V4A242"/>
<dbReference type="EC" id="2.7.13.3" evidence="2"/>
<evidence type="ECO:0000256" key="5">
    <source>
        <dbReference type="ARBA" id="ARBA00022777"/>
    </source>
</evidence>
<dbReference type="Gene3D" id="3.40.190.10">
    <property type="entry name" value="Periplasmic binding protein-like II"/>
    <property type="match status" value="2"/>
</dbReference>
<dbReference type="InterPro" id="IPR004358">
    <property type="entry name" value="Sig_transdc_His_kin-like_C"/>
</dbReference>
<evidence type="ECO:0000256" key="2">
    <source>
        <dbReference type="ARBA" id="ARBA00012438"/>
    </source>
</evidence>
<dbReference type="SMART" id="SM00387">
    <property type="entry name" value="HATPase_c"/>
    <property type="match status" value="1"/>
</dbReference>
<dbReference type="Gene3D" id="3.30.565.10">
    <property type="entry name" value="Histidine kinase-like ATPase, C-terminal domain"/>
    <property type="match status" value="1"/>
</dbReference>
<feature type="transmembrane region" description="Helical" evidence="8">
    <location>
        <begin position="270"/>
        <end position="292"/>
    </location>
</feature>
<keyword evidence="3" id="KW-0597">Phosphoprotein</keyword>
<dbReference type="InterPro" id="IPR036097">
    <property type="entry name" value="HisK_dim/P_sf"/>
</dbReference>
<comment type="catalytic activity">
    <reaction evidence="1">
        <text>ATP + protein L-histidine = ADP + protein N-phospho-L-histidine.</text>
        <dbReference type="EC" id="2.7.13.3"/>
    </reaction>
</comment>
<protein>
    <recommendedName>
        <fullName evidence="2">histidine kinase</fullName>
        <ecNumber evidence="2">2.7.13.3</ecNumber>
    </recommendedName>
</protein>
<dbReference type="SUPFAM" id="SSF55874">
    <property type="entry name" value="ATPase domain of HSP90 chaperone/DNA topoisomerase II/histidine kinase"/>
    <property type="match status" value="1"/>
</dbReference>
<dbReference type="EMBL" id="QFLI01000001">
    <property type="protein sequence ID" value="PXY02955.1"/>
    <property type="molecule type" value="Genomic_DNA"/>
</dbReference>